<dbReference type="Gene3D" id="1.25.40.10">
    <property type="entry name" value="Tetratricopeptide repeat domain"/>
    <property type="match status" value="1"/>
</dbReference>
<comment type="pathway">
    <text evidence="3">Porphyrin-containing compound metabolism; protoheme biosynthesis.</text>
</comment>
<keyword evidence="6 10" id="KW-0812">Transmembrane</keyword>
<proteinExistence type="predicted"/>
<dbReference type="InterPro" id="IPR011990">
    <property type="entry name" value="TPR-like_helical_dom_sf"/>
</dbReference>
<reference evidence="12 13" key="1">
    <citation type="submission" date="2018-03" db="EMBL/GenBank/DDBJ databases">
        <title>Genome sequencing of Melaminivora sp.</title>
        <authorList>
            <person name="Kim S.-J."/>
            <person name="Heo J."/>
            <person name="Ahn J.-H."/>
            <person name="Kwon S.-W."/>
        </authorList>
    </citation>
    <scope>NUCLEOTIDE SEQUENCE [LARGE SCALE GENOMIC DNA]</scope>
    <source>
        <strain evidence="12 13">SC2-9</strain>
    </source>
</reference>
<name>A0A2R3QEN5_9BURK</name>
<dbReference type="Pfam" id="PF07219">
    <property type="entry name" value="HemY_N"/>
    <property type="match status" value="1"/>
</dbReference>
<keyword evidence="4" id="KW-1003">Cell membrane</keyword>
<evidence type="ECO:0000256" key="4">
    <source>
        <dbReference type="ARBA" id="ARBA00022475"/>
    </source>
</evidence>
<dbReference type="GO" id="GO:0005886">
    <property type="term" value="C:plasma membrane"/>
    <property type="evidence" value="ECO:0007669"/>
    <property type="project" value="UniProtKB-SubCell"/>
</dbReference>
<gene>
    <name evidence="12" type="ORF">C6568_14135</name>
</gene>
<keyword evidence="5" id="KW-0997">Cell inner membrane</keyword>
<evidence type="ECO:0000259" key="11">
    <source>
        <dbReference type="Pfam" id="PF07219"/>
    </source>
</evidence>
<keyword evidence="8 10" id="KW-0472">Membrane</keyword>
<dbReference type="UniPathway" id="UPA00252"/>
<organism evidence="12 13">
    <name type="scientific">Melaminivora suipulveris</name>
    <dbReference type="NCBI Taxonomy" id="2109913"/>
    <lineage>
        <taxon>Bacteria</taxon>
        <taxon>Pseudomonadati</taxon>
        <taxon>Pseudomonadota</taxon>
        <taxon>Betaproteobacteria</taxon>
        <taxon>Burkholderiales</taxon>
        <taxon>Comamonadaceae</taxon>
        <taxon>Melaminivora</taxon>
    </lineage>
</organism>
<accession>A0A2R3QEN5</accession>
<dbReference type="EMBL" id="CP027667">
    <property type="protein sequence ID" value="AVO50256.1"/>
    <property type="molecule type" value="Genomic_DNA"/>
</dbReference>
<evidence type="ECO:0000313" key="13">
    <source>
        <dbReference type="Proteomes" id="UP000237925"/>
    </source>
</evidence>
<evidence type="ECO:0000256" key="8">
    <source>
        <dbReference type="ARBA" id="ARBA00023136"/>
    </source>
</evidence>
<dbReference type="KEGG" id="mela:C6568_14135"/>
<protein>
    <submittedName>
        <fullName evidence="12">Heme biosynthesis protein HemY</fullName>
    </submittedName>
</protein>
<comment type="function">
    <text evidence="1">Involved in a late step of protoheme IX synthesis.</text>
</comment>
<evidence type="ECO:0000256" key="7">
    <source>
        <dbReference type="ARBA" id="ARBA00022989"/>
    </source>
</evidence>
<evidence type="ECO:0000256" key="6">
    <source>
        <dbReference type="ARBA" id="ARBA00022692"/>
    </source>
</evidence>
<keyword evidence="9" id="KW-0627">Porphyrin biosynthesis</keyword>
<evidence type="ECO:0000256" key="9">
    <source>
        <dbReference type="ARBA" id="ARBA00023244"/>
    </source>
</evidence>
<evidence type="ECO:0000256" key="10">
    <source>
        <dbReference type="SAM" id="Phobius"/>
    </source>
</evidence>
<evidence type="ECO:0000256" key="1">
    <source>
        <dbReference type="ARBA" id="ARBA00002962"/>
    </source>
</evidence>
<dbReference type="GO" id="GO:0042168">
    <property type="term" value="P:heme metabolic process"/>
    <property type="evidence" value="ECO:0007669"/>
    <property type="project" value="InterPro"/>
</dbReference>
<dbReference type="Proteomes" id="UP000237925">
    <property type="component" value="Chromosome"/>
</dbReference>
<sequence length="430" mass="46751">MRAALWLLALFGAAVAVALFAGSNQGTITVFWPPYRVDLSLNMALVLLGASFALLYAALRGLAALLELPERARRWRLLQKERAMHGALLDAMAQLLAGRFLRARRAAESAVQQERTLAEAGEALPHGRQLRTLAHLLAGEAAHALQDASLREEHLQQALQGLPERASGPEAELRDGAQLRAARWALDERDADGALERLAGLSVGASRRTLALRARLKAARLTHRTAEALDTARLLAKHRAFSPAAAASIVRSLVLAQIDDARDTAQLQRTWAQLEAVERLQPDIAAHAARRLGELGGESAQVRAWLLPAWERALADGPPRAGAQGDTLLKLVGVLQNHLQGLDATWLARIEAASRAHPHDARLLYLSAMACMHRELWGKARQLLQRAAPQLKEPQLRANAWRALAALAEQQGDEPAAAQAWKQAALVEDD</sequence>
<keyword evidence="7 10" id="KW-1133">Transmembrane helix</keyword>
<evidence type="ECO:0000313" key="12">
    <source>
        <dbReference type="EMBL" id="AVO50256.1"/>
    </source>
</evidence>
<evidence type="ECO:0000256" key="3">
    <source>
        <dbReference type="ARBA" id="ARBA00004744"/>
    </source>
</evidence>
<dbReference type="RefSeq" id="WP_106684707.1">
    <property type="nucleotide sequence ID" value="NZ_CP027667.1"/>
</dbReference>
<evidence type="ECO:0000256" key="5">
    <source>
        <dbReference type="ARBA" id="ARBA00022519"/>
    </source>
</evidence>
<feature type="transmembrane region" description="Helical" evidence="10">
    <location>
        <begin position="44"/>
        <end position="66"/>
    </location>
</feature>
<comment type="subcellular location">
    <subcellularLocation>
        <location evidence="2">Cell inner membrane</location>
        <topology evidence="2">Multi-pass membrane protein</topology>
    </subcellularLocation>
</comment>
<dbReference type="InterPro" id="IPR005254">
    <property type="entry name" value="Heme_biosyn_assoc_TPR_pro"/>
</dbReference>
<evidence type="ECO:0000256" key="2">
    <source>
        <dbReference type="ARBA" id="ARBA00004429"/>
    </source>
</evidence>
<dbReference type="AlphaFoldDB" id="A0A2R3QEN5"/>
<feature type="domain" description="HemY N-terminal" evidence="11">
    <location>
        <begin position="26"/>
        <end position="116"/>
    </location>
</feature>
<dbReference type="NCBIfam" id="TIGR00540">
    <property type="entry name" value="TPR_hemY_coli"/>
    <property type="match status" value="1"/>
</dbReference>
<dbReference type="InterPro" id="IPR010817">
    <property type="entry name" value="HemY_N"/>
</dbReference>
<dbReference type="GO" id="GO:0006779">
    <property type="term" value="P:porphyrin-containing compound biosynthetic process"/>
    <property type="evidence" value="ECO:0007669"/>
    <property type="project" value="UniProtKB-KW"/>
</dbReference>
<dbReference type="OrthoDB" id="9151794at2"/>
<keyword evidence="13" id="KW-1185">Reference proteome</keyword>